<reference evidence="1" key="1">
    <citation type="submission" date="2023-03" db="EMBL/GenBank/DDBJ databases">
        <title>Massive genome expansion in bonnet fungi (Mycena s.s.) driven by repeated elements and novel gene families across ecological guilds.</title>
        <authorList>
            <consortium name="Lawrence Berkeley National Laboratory"/>
            <person name="Harder C.B."/>
            <person name="Miyauchi S."/>
            <person name="Viragh M."/>
            <person name="Kuo A."/>
            <person name="Thoen E."/>
            <person name="Andreopoulos B."/>
            <person name="Lu D."/>
            <person name="Skrede I."/>
            <person name="Drula E."/>
            <person name="Henrissat B."/>
            <person name="Morin E."/>
            <person name="Kohler A."/>
            <person name="Barry K."/>
            <person name="LaButti K."/>
            <person name="Morin E."/>
            <person name="Salamov A."/>
            <person name="Lipzen A."/>
            <person name="Mereny Z."/>
            <person name="Hegedus B."/>
            <person name="Baldrian P."/>
            <person name="Stursova M."/>
            <person name="Weitz H."/>
            <person name="Taylor A."/>
            <person name="Grigoriev I.V."/>
            <person name="Nagy L.G."/>
            <person name="Martin F."/>
            <person name="Kauserud H."/>
        </authorList>
    </citation>
    <scope>NUCLEOTIDE SEQUENCE</scope>
    <source>
        <strain evidence="1">CBHHK002</strain>
    </source>
</reference>
<gene>
    <name evidence="1" type="ORF">DFH08DRAFT_1081917</name>
</gene>
<dbReference type="Proteomes" id="UP001218218">
    <property type="component" value="Unassembled WGS sequence"/>
</dbReference>
<comment type="caution">
    <text evidence="1">The sequence shown here is derived from an EMBL/GenBank/DDBJ whole genome shotgun (WGS) entry which is preliminary data.</text>
</comment>
<name>A0AAD6ZWJ0_9AGAR</name>
<accession>A0AAD6ZWJ0</accession>
<dbReference type="EMBL" id="JARIHO010000024">
    <property type="protein sequence ID" value="KAJ7342933.1"/>
    <property type="molecule type" value="Genomic_DNA"/>
</dbReference>
<organism evidence="1 2">
    <name type="scientific">Mycena albidolilacea</name>
    <dbReference type="NCBI Taxonomy" id="1033008"/>
    <lineage>
        <taxon>Eukaryota</taxon>
        <taxon>Fungi</taxon>
        <taxon>Dikarya</taxon>
        <taxon>Basidiomycota</taxon>
        <taxon>Agaricomycotina</taxon>
        <taxon>Agaricomycetes</taxon>
        <taxon>Agaricomycetidae</taxon>
        <taxon>Agaricales</taxon>
        <taxon>Marasmiineae</taxon>
        <taxon>Mycenaceae</taxon>
        <taxon>Mycena</taxon>
    </lineage>
</organism>
<sequence>MADHLLPIPFGPSPFSVHPKAVMSSDLSPFFPPALEREILETTAYCYPETIAKLLLVSRRALLAKPLSARIGRMKYITVVADSQVPVGCQCPGPVLLQAIQSNSKPASFFHRHVVHAFIASKQPEQILSACSGIQNLVLIVMTHPDPAESITPSLAAMKPRQLTLPWTTLLTVIDPRHSIFTILTQFHLYRSVQLGQAAQLPSFLAQLHVLTHFTMATLPIGRTGTTIWPALAMEILTGCQALKVLITTDSGLETRPSIDDIRFVYMRLRYPCFQDGWLAETQGGIDHWACADAFIAKRQRGEIQPASHCFIEPADGILGFDTVF</sequence>
<keyword evidence="2" id="KW-1185">Reference proteome</keyword>
<evidence type="ECO:0000313" key="1">
    <source>
        <dbReference type="EMBL" id="KAJ7342933.1"/>
    </source>
</evidence>
<dbReference type="AlphaFoldDB" id="A0AAD6ZWJ0"/>
<evidence type="ECO:0000313" key="2">
    <source>
        <dbReference type="Proteomes" id="UP001218218"/>
    </source>
</evidence>
<proteinExistence type="predicted"/>
<protein>
    <submittedName>
        <fullName evidence="1">Uncharacterized protein</fullName>
    </submittedName>
</protein>